<organism evidence="6 7">
    <name type="scientific">Blomia tropicalis</name>
    <name type="common">Mite</name>
    <dbReference type="NCBI Taxonomy" id="40697"/>
    <lineage>
        <taxon>Eukaryota</taxon>
        <taxon>Metazoa</taxon>
        <taxon>Ecdysozoa</taxon>
        <taxon>Arthropoda</taxon>
        <taxon>Chelicerata</taxon>
        <taxon>Arachnida</taxon>
        <taxon>Acari</taxon>
        <taxon>Acariformes</taxon>
        <taxon>Sarcoptiformes</taxon>
        <taxon>Astigmata</taxon>
        <taxon>Glycyphagoidea</taxon>
        <taxon>Echimyopodidae</taxon>
        <taxon>Blomia</taxon>
    </lineage>
</organism>
<feature type="domain" description="Peptidase M28" evidence="5">
    <location>
        <begin position="636"/>
        <end position="749"/>
    </location>
</feature>
<dbReference type="SUPFAM" id="SSF53187">
    <property type="entry name" value="Zn-dependent exopeptidases"/>
    <property type="match status" value="1"/>
</dbReference>
<dbReference type="Gene3D" id="3.40.630.10">
    <property type="entry name" value="Zn peptidases"/>
    <property type="match status" value="2"/>
</dbReference>
<keyword evidence="7" id="KW-1185">Reference proteome</keyword>
<dbReference type="EMBL" id="JAPWDV010000001">
    <property type="protein sequence ID" value="KAJ6224780.1"/>
    <property type="molecule type" value="Genomic_DNA"/>
</dbReference>
<dbReference type="SUPFAM" id="SSF51430">
    <property type="entry name" value="NAD(P)-linked oxidoreductase"/>
    <property type="match status" value="1"/>
</dbReference>
<dbReference type="CDD" id="cd19071">
    <property type="entry name" value="AKR_AKR1-5-like"/>
    <property type="match status" value="1"/>
</dbReference>
<feature type="domain" description="Peptidase M28" evidence="5">
    <location>
        <begin position="423"/>
        <end position="578"/>
    </location>
</feature>
<comment type="caution">
    <text evidence="6">The sequence shown here is derived from an EMBL/GenBank/DDBJ whole genome shotgun (WGS) entry which is preliminary data.</text>
</comment>
<dbReference type="PROSITE" id="PS00798">
    <property type="entry name" value="ALDOKETO_REDUCTASE_1"/>
    <property type="match status" value="1"/>
</dbReference>
<dbReference type="PROSITE" id="PS00062">
    <property type="entry name" value="ALDOKETO_REDUCTASE_2"/>
    <property type="match status" value="1"/>
</dbReference>
<dbReference type="AlphaFoldDB" id="A0A9Q0MJC1"/>
<evidence type="ECO:0000313" key="6">
    <source>
        <dbReference type="EMBL" id="KAJ6224780.1"/>
    </source>
</evidence>
<feature type="domain" description="NADP-dependent oxidoreductase" evidence="4">
    <location>
        <begin position="48"/>
        <end position="320"/>
    </location>
</feature>
<evidence type="ECO:0000256" key="2">
    <source>
        <dbReference type="ARBA" id="ARBA00023002"/>
    </source>
</evidence>
<dbReference type="InterPro" id="IPR036812">
    <property type="entry name" value="NAD(P)_OxRdtase_dom_sf"/>
</dbReference>
<dbReference type="FunFam" id="3.20.20.100:FF:000015">
    <property type="entry name" value="Oxidoreductase, aldo/keto reductase family"/>
    <property type="match status" value="1"/>
</dbReference>
<dbReference type="PANTHER" id="PTHR11732">
    <property type="entry name" value="ALDO/KETO REDUCTASE"/>
    <property type="match status" value="1"/>
</dbReference>
<feature type="compositionally biased region" description="Polar residues" evidence="3">
    <location>
        <begin position="584"/>
        <end position="607"/>
    </location>
</feature>
<evidence type="ECO:0000256" key="1">
    <source>
        <dbReference type="ARBA" id="ARBA00007905"/>
    </source>
</evidence>
<dbReference type="GO" id="GO:0016491">
    <property type="term" value="F:oxidoreductase activity"/>
    <property type="evidence" value="ECO:0007669"/>
    <property type="project" value="UniProtKB-KW"/>
</dbReference>
<dbReference type="Pfam" id="PF04389">
    <property type="entry name" value="Peptidase_M28"/>
    <property type="match status" value="2"/>
</dbReference>
<dbReference type="PROSITE" id="PS00063">
    <property type="entry name" value="ALDOKETO_REDUCTASE_3"/>
    <property type="match status" value="1"/>
</dbReference>
<sequence>MVNIGSALGYLVQSLLIAQPNENVMNLTNTKSCINCFKLNNGEAIPAIGLGTSRIGSTDEEVILAIKNAIEVGYRHIDTADMYKNEKAIGIALEEAFNSGIVKREEMFITTKVWSTNHRKELALQSVRKSLKDLKLDYLDLVLVHWPVTFKVSDELLPRFTNESLIGGDLKTENFELAYQGLEEAVRLGLVRTIGVSNFNIRQLEQILMVGQIVPAINQVESHPFLNQNELLNYCNKNGIKLEAYSPLRRGDKAFFENKKLLEIANKYGRTVAQISLRWQVQRGVIVIPRTSKRHRMIENRNILDFTLSKEDMQMIDSLNTNDRYAKRSLTKLVSNYMDNHHFNMNQFMRILNSISIERNINSKGHRYVRKFIETTLHHLNPNWHVEEDSFASMTSIGKVQFHNIVATFIPRTELCHDTNDTIERIVLSCHYDSLRSSLINRSDNDLPESKFIAATDAAVPCSMLLIIAQFFTPYLNKIWSRSRRQHNLPTLQLVFFDGEESLSSHDDASKANIDSLFGSRHLAKMWQQTSVNSRTRLRKQQIKWRNHSPIVKKTKRLRRQLKERFRELCQTSSSSSSSSSSSGQSYRRSVDGANSQIGGNVKWSQGKQDRWPINGVQRSLQTTDGLMRLHNSYHSIDNIRLLILVDLIGGPNPRFFNTNLQTSNYYARLAQIERLVLKQQQTHNGKSVKPFFQTNPPFLLSLVRDDHLPFVKRNVSVIHIIPHPFPRAWHQIEDNLAHLDFNSIRRLTIIFNIFLLDTFNVKL</sequence>
<gene>
    <name evidence="6" type="ORF">RDWZM_003325</name>
</gene>
<reference evidence="6" key="1">
    <citation type="submission" date="2022-12" db="EMBL/GenBank/DDBJ databases">
        <title>Genome assemblies of Blomia tropicalis.</title>
        <authorList>
            <person name="Cui Y."/>
        </authorList>
    </citation>
    <scope>NUCLEOTIDE SEQUENCE</scope>
    <source>
        <tissue evidence="6">Adult mites</tissue>
    </source>
</reference>
<dbReference type="InterPro" id="IPR018170">
    <property type="entry name" value="Aldo/ket_reductase_CS"/>
</dbReference>
<accession>A0A9Q0MJC1</accession>
<protein>
    <recommendedName>
        <fullName evidence="8">Glutaminyl-peptide cyclotransferase</fullName>
    </recommendedName>
</protein>
<evidence type="ECO:0000259" key="4">
    <source>
        <dbReference type="Pfam" id="PF00248"/>
    </source>
</evidence>
<evidence type="ECO:0000259" key="5">
    <source>
        <dbReference type="Pfam" id="PF04389"/>
    </source>
</evidence>
<dbReference type="PRINTS" id="PR00069">
    <property type="entry name" value="ALDKETRDTASE"/>
</dbReference>
<dbReference type="InterPro" id="IPR007484">
    <property type="entry name" value="Peptidase_M28"/>
</dbReference>
<name>A0A9Q0MJC1_BLOTA</name>
<feature type="compositionally biased region" description="Low complexity" evidence="3">
    <location>
        <begin position="573"/>
        <end position="583"/>
    </location>
</feature>
<evidence type="ECO:0008006" key="8">
    <source>
        <dbReference type="Google" id="ProtNLM"/>
    </source>
</evidence>
<dbReference type="InterPro" id="IPR020471">
    <property type="entry name" value="AKR"/>
</dbReference>
<keyword evidence="2" id="KW-0560">Oxidoreductase</keyword>
<feature type="region of interest" description="Disordered" evidence="3">
    <location>
        <begin position="568"/>
        <end position="609"/>
    </location>
</feature>
<evidence type="ECO:0000256" key="3">
    <source>
        <dbReference type="SAM" id="MobiDB-lite"/>
    </source>
</evidence>
<dbReference type="Pfam" id="PF00248">
    <property type="entry name" value="Aldo_ket_red"/>
    <property type="match status" value="1"/>
</dbReference>
<proteinExistence type="inferred from homology"/>
<dbReference type="Proteomes" id="UP001142055">
    <property type="component" value="Chromosome 1"/>
</dbReference>
<comment type="similarity">
    <text evidence="1">Belongs to the aldo/keto reductase family.</text>
</comment>
<evidence type="ECO:0000313" key="7">
    <source>
        <dbReference type="Proteomes" id="UP001142055"/>
    </source>
</evidence>
<dbReference type="Gene3D" id="3.20.20.100">
    <property type="entry name" value="NADP-dependent oxidoreductase domain"/>
    <property type="match status" value="1"/>
</dbReference>
<dbReference type="InterPro" id="IPR023210">
    <property type="entry name" value="NADP_OxRdtase_dom"/>
</dbReference>